<proteinExistence type="predicted"/>
<gene>
    <name evidence="1" type="ORF">UFOVP386_8</name>
</gene>
<name>A0A6J7X0J1_9CAUD</name>
<organism evidence="1">
    <name type="scientific">uncultured Caudovirales phage</name>
    <dbReference type="NCBI Taxonomy" id="2100421"/>
    <lineage>
        <taxon>Viruses</taxon>
        <taxon>Duplodnaviria</taxon>
        <taxon>Heunggongvirae</taxon>
        <taxon>Uroviricota</taxon>
        <taxon>Caudoviricetes</taxon>
        <taxon>Peduoviridae</taxon>
        <taxon>Maltschvirus</taxon>
        <taxon>Maltschvirus maltsch</taxon>
    </lineage>
</organism>
<reference evidence="1" key="1">
    <citation type="submission" date="2020-05" db="EMBL/GenBank/DDBJ databases">
        <authorList>
            <person name="Chiriac C."/>
            <person name="Salcher M."/>
            <person name="Ghai R."/>
            <person name="Kavagutti S V."/>
        </authorList>
    </citation>
    <scope>NUCLEOTIDE SEQUENCE</scope>
</reference>
<sequence length="71" mass="8363">MNAKEKKEELLNKALLIAQHYTFPHAEYGLAKEISLLIVKESRNYCDLHLKGWLDSDINSFWDEVEKELNQ</sequence>
<dbReference type="EMBL" id="LR798330">
    <property type="protein sequence ID" value="CAB5223876.1"/>
    <property type="molecule type" value="Genomic_DNA"/>
</dbReference>
<evidence type="ECO:0000313" key="1">
    <source>
        <dbReference type="EMBL" id="CAB5223876.1"/>
    </source>
</evidence>
<accession>A0A6J7X0J1</accession>
<protein>
    <submittedName>
        <fullName evidence="1">Uncharacterized protein</fullName>
    </submittedName>
</protein>